<evidence type="ECO:0000313" key="3">
    <source>
        <dbReference type="EMBL" id="AAZ44089.1"/>
    </source>
</evidence>
<dbReference type="AlphaFoldDB" id="Q4A582"/>
<dbReference type="EC" id="2.7.1.69" evidence="3"/>
<dbReference type="GO" id="GO:0009401">
    <property type="term" value="P:phosphoenolpyruvate-dependent sugar phosphotransferase system"/>
    <property type="evidence" value="ECO:0007669"/>
    <property type="project" value="InterPro"/>
</dbReference>
<dbReference type="eggNOG" id="COG3414">
    <property type="taxonomic scope" value="Bacteria"/>
</dbReference>
<dbReference type="PROSITE" id="PS51099">
    <property type="entry name" value="PTS_EIIB_TYPE_2"/>
    <property type="match status" value="1"/>
</dbReference>
<sequence length="94" mass="10194">MKILCICGSGMGTSMIIKMKANQALKELNLEGSVESIGLGQGKTVAINFDVIFCTQNFVDEIPKGKTLVYGINNVMDLNEIKSKILEAKDKLNA</sequence>
<evidence type="ECO:0000313" key="4">
    <source>
        <dbReference type="Proteomes" id="UP000000549"/>
    </source>
</evidence>
<dbReference type="InterPro" id="IPR036095">
    <property type="entry name" value="PTS_EIIB-like_sf"/>
</dbReference>
<dbReference type="Gene3D" id="3.40.50.2300">
    <property type="match status" value="1"/>
</dbReference>
<dbReference type="Pfam" id="PF02302">
    <property type="entry name" value="PTS_IIB"/>
    <property type="match status" value="1"/>
</dbReference>
<evidence type="ECO:0000259" key="2">
    <source>
        <dbReference type="PROSITE" id="PS51099"/>
    </source>
</evidence>
<evidence type="ECO:0000256" key="1">
    <source>
        <dbReference type="ARBA" id="ARBA00022679"/>
    </source>
</evidence>
<dbReference type="EMBL" id="AE017245">
    <property type="protein sequence ID" value="AAZ44089.1"/>
    <property type="molecule type" value="Genomic_DNA"/>
</dbReference>
<name>Q4A582_MYCS5</name>
<organism evidence="3 4">
    <name type="scientific">Mycoplasmopsis synoviae (strain 53)</name>
    <name type="common">Mycoplasma synoviae</name>
    <dbReference type="NCBI Taxonomy" id="262723"/>
    <lineage>
        <taxon>Bacteria</taxon>
        <taxon>Bacillati</taxon>
        <taxon>Mycoplasmatota</taxon>
        <taxon>Mycoplasmoidales</taxon>
        <taxon>Metamycoplasmataceae</taxon>
        <taxon>Mycoplasmopsis</taxon>
    </lineage>
</organism>
<dbReference type="GO" id="GO:0008982">
    <property type="term" value="F:protein-N(PI)-phosphohistidine-sugar phosphotransferase activity"/>
    <property type="evidence" value="ECO:0007669"/>
    <property type="project" value="InterPro"/>
</dbReference>
<dbReference type="InterPro" id="IPR013011">
    <property type="entry name" value="PTS_EIIB_2"/>
</dbReference>
<dbReference type="Proteomes" id="UP000000549">
    <property type="component" value="Chromosome"/>
</dbReference>
<accession>Q4A582</accession>
<dbReference type="OrthoDB" id="6603449at2"/>
<reference evidence="3 4" key="1">
    <citation type="journal article" date="2005" name="J. Bacteriol.">
        <title>Swine and poultry pathogens: the complete genome sequences of two strains of Mycoplasma hyopneumoniae and a strain of Mycoplasma synoviae.</title>
        <authorList>
            <person name="Vasconcelos A.T."/>
            <person name="Ferreira H.B."/>
            <person name="Bizarro C.V."/>
            <person name="Bonatto S.L."/>
            <person name="Carvalho M.O."/>
            <person name="Pinto P.M."/>
            <person name="Almeida D.F."/>
            <person name="Almeida L.G."/>
            <person name="Almeida R."/>
            <person name="Alves-Filho L."/>
            <person name="Assuncao E.N."/>
            <person name="Azevedo V.A."/>
            <person name="Bogo M.R."/>
            <person name="Brigido M.M."/>
            <person name="Brocchi M."/>
            <person name="Burity H.A."/>
            <person name="Camargo A.A."/>
            <person name="Camargo S.S."/>
            <person name="Carepo M.S."/>
            <person name="Carraro D.M."/>
            <person name="de Mattos Cascardo J.C."/>
            <person name="Castro L.A."/>
            <person name="Cavalcanti G."/>
            <person name="Chemale G."/>
            <person name="Collevatti R.G."/>
            <person name="Cunha C.W."/>
            <person name="Dallagiovanna B."/>
            <person name="Dambros B.P."/>
            <person name="Dellagostin O.A."/>
            <person name="Falcao C."/>
            <person name="Fantinatti-Garboggini F."/>
            <person name="Felipe M.S."/>
            <person name="Fiorentin L."/>
            <person name="Franco G.R."/>
            <person name="Freitas N.S."/>
            <person name="Frias D."/>
            <person name="Grangeiro T.B."/>
            <person name="Grisard E.C."/>
            <person name="Guimaraes C.T."/>
            <person name="Hungria M."/>
            <person name="Jardim S.N."/>
            <person name="Krieger M.A."/>
            <person name="Laurino J.P."/>
            <person name="Lima L.F."/>
            <person name="Lopes M.I."/>
            <person name="Loreto E.L."/>
            <person name="Madeira H.M."/>
            <person name="Manfio G.P."/>
            <person name="Maranhao A.Q."/>
            <person name="Martinkovics C.T."/>
            <person name="Medeiros S.R."/>
            <person name="Moreira M.A."/>
            <person name="Neiva M."/>
            <person name="Ramalho-Neto C.E."/>
            <person name="Nicolas M.F."/>
            <person name="Oliveira S.C."/>
            <person name="Paixao R.F."/>
            <person name="Pedrosa F.O."/>
            <person name="Pena S.D."/>
            <person name="Pereira M."/>
            <person name="Pereira-Ferrari L."/>
            <person name="Piffer I."/>
            <person name="Pinto L.S."/>
            <person name="Potrich D.P."/>
            <person name="Salim A.C."/>
            <person name="Santos F.R."/>
            <person name="Schmitt R."/>
            <person name="Schneider M.P."/>
            <person name="Schrank A."/>
            <person name="Schrank I.S."/>
            <person name="Schuck A.F."/>
            <person name="Seuanez H.N."/>
            <person name="Silva D.W."/>
            <person name="Silva R."/>
            <person name="Silva S.C."/>
            <person name="Soares C.M."/>
            <person name="Souza K.R."/>
            <person name="Souza R.C."/>
            <person name="Staats C.C."/>
            <person name="Steffens M.B."/>
            <person name="Teixeira S.M."/>
            <person name="Urmenyi T.P."/>
            <person name="Vainstein M.H."/>
            <person name="Zuccherato L.W."/>
            <person name="Simpson A.J."/>
            <person name="Zaha A."/>
        </authorList>
    </citation>
    <scope>NUCLEOTIDE SEQUENCE [LARGE SCALE GENOMIC DNA]</scope>
    <source>
        <strain evidence="3 4">53</strain>
    </source>
</reference>
<gene>
    <name evidence="3" type="ordered locus">MS53_0682</name>
</gene>
<protein>
    <submittedName>
        <fullName evidence="3">Putative PTS system, IIB component</fullName>
        <ecNumber evidence="3">2.7.1.69</ecNumber>
    </submittedName>
</protein>
<dbReference type="KEGG" id="msy:MS53_0682"/>
<keyword evidence="4" id="KW-1185">Reference proteome</keyword>
<dbReference type="SUPFAM" id="SSF52794">
    <property type="entry name" value="PTS system IIB component-like"/>
    <property type="match status" value="1"/>
</dbReference>
<keyword evidence="1 3" id="KW-0808">Transferase</keyword>
<dbReference type="RefSeq" id="WP_011283818.1">
    <property type="nucleotide sequence ID" value="NC_007294.1"/>
</dbReference>
<dbReference type="STRING" id="262723.MS53_0682"/>
<dbReference type="CDD" id="cd05563">
    <property type="entry name" value="PTS_IIB_ascorbate"/>
    <property type="match status" value="1"/>
</dbReference>
<dbReference type="InterPro" id="IPR003501">
    <property type="entry name" value="PTS_EIIB_2/3"/>
</dbReference>
<dbReference type="HOGENOM" id="CLU_159248_0_0_14"/>
<proteinExistence type="predicted"/>
<feature type="domain" description="PTS EIIB type-2" evidence="2">
    <location>
        <begin position="1"/>
        <end position="93"/>
    </location>
</feature>